<protein>
    <submittedName>
        <fullName evidence="2">VIR protein</fullName>
    </submittedName>
</protein>
<gene>
    <name evidence="2" type="ORF">PVP01_0004200</name>
</gene>
<dbReference type="OrthoDB" id="381989at2759"/>
<dbReference type="Pfam" id="PF05795">
    <property type="entry name" value="Plasmodium_Vir"/>
    <property type="match status" value="1"/>
</dbReference>
<feature type="region of interest" description="Disordered" evidence="1">
    <location>
        <begin position="231"/>
        <end position="263"/>
    </location>
</feature>
<dbReference type="AlphaFoldDB" id="A0A565A598"/>
<dbReference type="VEuPathDB" id="PlasmoDB:PVP01_0004200"/>
<reference evidence="2" key="1">
    <citation type="submission" date="2016-07" db="EMBL/GenBank/DDBJ databases">
        <authorList>
            <consortium name="Pathogen Informatics"/>
        </authorList>
    </citation>
    <scope>NUCLEOTIDE SEQUENCE</scope>
</reference>
<accession>A0A565A598</accession>
<evidence type="ECO:0000256" key="1">
    <source>
        <dbReference type="SAM" id="MobiDB-lite"/>
    </source>
</evidence>
<dbReference type="VEuPathDB" id="PlasmoDB:PVX_026190"/>
<organism evidence="2">
    <name type="scientific">Plasmodium vivax</name>
    <name type="common">malaria parasite P. vivax</name>
    <dbReference type="NCBI Taxonomy" id="5855"/>
    <lineage>
        <taxon>Eukaryota</taxon>
        <taxon>Sar</taxon>
        <taxon>Alveolata</taxon>
        <taxon>Apicomplexa</taxon>
        <taxon>Aconoidasida</taxon>
        <taxon>Haemosporida</taxon>
        <taxon>Plasmodiidae</taxon>
        <taxon>Plasmodium</taxon>
        <taxon>Plasmodium (Plasmodium)</taxon>
    </lineage>
</organism>
<sequence length="343" mass="39556">MIMAGTHPQGTFGTDSTVLFSEIFYNNMNKEYNDLSDYSIYCDIIMWGEKENQVKEICKKYIRYLKTSNVLNIVNPSYDVCTLLNYWTYVKLTGIFGLENSLYDIELAFGNLQHVWNQIYHYPGKRFNHNKCKPNFETNNHIDWVNRKKLYDYYVDYVTLKYMANILDDNCDYYKRIKEMQTTFDYFDSLCATDPDKCPPIYKFCKSYNPKNVLSTLPCHTKMEQTKSAVLTPEEDDNSDASGGPKPTHPYSADGPASESDIQLESGNSDIRKKVTNSVLGAAPVLLTATMLYRYTPLGPWMRRLGGSRTNNINAMDTFSPYAPETGDMFSDESANYISYQRM</sequence>
<dbReference type="VEuPathDB" id="PlasmoDB:PVW1_040035000"/>
<dbReference type="VEuPathDB" id="PlasmoDB:PVPAM_110057400"/>
<name>A0A565A598_PLAVI</name>
<proteinExistence type="predicted"/>
<dbReference type="EMBL" id="FLZR02000010">
    <property type="protein sequence ID" value="VUZ99705.1"/>
    <property type="molecule type" value="Genomic_DNA"/>
</dbReference>
<evidence type="ECO:0000313" key="2">
    <source>
        <dbReference type="EMBL" id="VUZ99705.1"/>
    </source>
</evidence>
<dbReference type="InterPro" id="IPR008780">
    <property type="entry name" value="Plasmodium_Vir"/>
</dbReference>
<dbReference type="Proteomes" id="UP000220605">
    <property type="component" value="Unassembled WGS sequence"/>
</dbReference>